<evidence type="ECO:0000256" key="6">
    <source>
        <dbReference type="ARBA" id="ARBA00022989"/>
    </source>
</evidence>
<dbReference type="InterPro" id="IPR048279">
    <property type="entry name" value="MdtK-like"/>
</dbReference>
<dbReference type="PANTHER" id="PTHR43298">
    <property type="entry name" value="MULTIDRUG RESISTANCE PROTEIN NORM-RELATED"/>
    <property type="match status" value="1"/>
</dbReference>
<dbReference type="GO" id="GO:0015297">
    <property type="term" value="F:antiporter activity"/>
    <property type="evidence" value="ECO:0007669"/>
    <property type="project" value="UniProtKB-KW"/>
</dbReference>
<feature type="transmembrane region" description="Helical" evidence="11">
    <location>
        <begin position="78"/>
        <end position="106"/>
    </location>
</feature>
<evidence type="ECO:0000313" key="12">
    <source>
        <dbReference type="EMBL" id="ANX05236.1"/>
    </source>
</evidence>
<dbReference type="AlphaFoldDB" id="A0A1B1YWZ7"/>
<feature type="transmembrane region" description="Helical" evidence="11">
    <location>
        <begin position="352"/>
        <end position="375"/>
    </location>
</feature>
<dbReference type="GO" id="GO:0006811">
    <property type="term" value="P:monoatomic ion transport"/>
    <property type="evidence" value="ECO:0007669"/>
    <property type="project" value="UniProtKB-KW"/>
</dbReference>
<dbReference type="RefSeq" id="WP_083214965.1">
    <property type="nucleotide sequence ID" value="NZ_CP014671.1"/>
</dbReference>
<evidence type="ECO:0000256" key="9">
    <source>
        <dbReference type="ARBA" id="ARBA00031636"/>
    </source>
</evidence>
<feature type="transmembrane region" description="Helical" evidence="11">
    <location>
        <begin position="127"/>
        <end position="149"/>
    </location>
</feature>
<feature type="transmembrane region" description="Helical" evidence="11">
    <location>
        <begin position="427"/>
        <end position="450"/>
    </location>
</feature>
<keyword evidence="2" id="KW-0813">Transport</keyword>
<feature type="transmembrane region" description="Helical" evidence="11">
    <location>
        <begin position="161"/>
        <end position="182"/>
    </location>
</feature>
<evidence type="ECO:0000313" key="13">
    <source>
        <dbReference type="Proteomes" id="UP000092952"/>
    </source>
</evidence>
<evidence type="ECO:0000256" key="1">
    <source>
        <dbReference type="ARBA" id="ARBA00004429"/>
    </source>
</evidence>
<dbReference type="InParanoid" id="A0A1B1YWZ7"/>
<evidence type="ECO:0000256" key="7">
    <source>
        <dbReference type="ARBA" id="ARBA00023065"/>
    </source>
</evidence>
<dbReference type="InterPro" id="IPR002528">
    <property type="entry name" value="MATE_fam"/>
</dbReference>
<dbReference type="KEGG" id="gbi:PG2T_14300"/>
<dbReference type="GO" id="GO:0042910">
    <property type="term" value="F:xenobiotic transmembrane transporter activity"/>
    <property type="evidence" value="ECO:0007669"/>
    <property type="project" value="InterPro"/>
</dbReference>
<accession>A0A1B1YWZ7</accession>
<dbReference type="NCBIfam" id="TIGR00797">
    <property type="entry name" value="matE"/>
    <property type="match status" value="1"/>
</dbReference>
<keyword evidence="7" id="KW-0406">Ion transport</keyword>
<evidence type="ECO:0000256" key="10">
    <source>
        <dbReference type="SAM" id="MobiDB-lite"/>
    </source>
</evidence>
<feature type="transmembrane region" description="Helical" evidence="11">
    <location>
        <begin position="222"/>
        <end position="247"/>
    </location>
</feature>
<sequence>MTAPSDAAAPAGDALTGAPDYRQGADLGALSRRRRPFIEPERLKRILALALPIIAAMVSQSLLNVVDTAMVGGLGDAALAAVGLGSFVLFTCQAMILGLSVGVQAIAARRKGEGRLDETAVPLNASLLLILVVGPLLTLALCLLAPWFFPLLNPDPAVIAGAVPYFQIRMLAGPLMVMNYAFRGYWNGIGQSRLYMTTLLIMHASNVLLNYMFIYGHFGAPALGVVGSGLGTALSVFLGTAIYYGFGWRYALEGGFLRRRPRREDYSVLVRISVPAGLQHVSMSAGLVALYWIIGRIGTAELAAANVLVNLMTVAILPGMGLAMAAATLVGQALGRGDIADAKRWTRDTLRVGMVGLGLLGAPMVLAPDLILGLFLHNPDTVALARWPMRIAGMAVLIEGVKRVYMQVLMSAGDGRRVMRVSVLTQWGMFTPLAYLIGPVWGLGLLGIWVGQELYRLTQVAVFRRYWRQGQWARIRI</sequence>
<protein>
    <recommendedName>
        <fullName evidence="9">Multidrug-efflux transporter</fullName>
    </recommendedName>
</protein>
<keyword evidence="3" id="KW-0050">Antiport</keyword>
<dbReference type="CDD" id="cd13133">
    <property type="entry name" value="MATE_like_7"/>
    <property type="match status" value="1"/>
</dbReference>
<dbReference type="PANTHER" id="PTHR43298:SF2">
    <property type="entry name" value="FMN_FAD EXPORTER YEEO-RELATED"/>
    <property type="match status" value="1"/>
</dbReference>
<evidence type="ECO:0000256" key="4">
    <source>
        <dbReference type="ARBA" id="ARBA00022475"/>
    </source>
</evidence>
<reference evidence="13" key="1">
    <citation type="submission" date="2016-03" db="EMBL/GenBank/DDBJ databases">
        <title>Complete genome sequence of Solimmundus cernigliae, representing a novel lineage of polycyclic aromatic hydrocarbon degraders within the Gammaproteobacteria.</title>
        <authorList>
            <person name="Singleton D.R."/>
            <person name="Dickey A.N."/>
            <person name="Scholl E.H."/>
            <person name="Wright F.A."/>
            <person name="Aitken M.D."/>
        </authorList>
    </citation>
    <scope>NUCLEOTIDE SEQUENCE [LARGE SCALE GENOMIC DNA]</scope>
    <source>
        <strain evidence="13">TR3.2</strain>
    </source>
</reference>
<evidence type="ECO:0000256" key="8">
    <source>
        <dbReference type="ARBA" id="ARBA00023136"/>
    </source>
</evidence>
<evidence type="ECO:0000256" key="11">
    <source>
        <dbReference type="SAM" id="Phobius"/>
    </source>
</evidence>
<keyword evidence="5 11" id="KW-0812">Transmembrane</keyword>
<proteinExistence type="predicted"/>
<keyword evidence="6 11" id="KW-1133">Transmembrane helix</keyword>
<feature type="transmembrane region" description="Helical" evidence="11">
    <location>
        <begin position="46"/>
        <end position="66"/>
    </location>
</feature>
<feature type="transmembrane region" description="Helical" evidence="11">
    <location>
        <begin position="194"/>
        <end position="216"/>
    </location>
</feature>
<keyword evidence="4" id="KW-1003">Cell membrane</keyword>
<keyword evidence="8 11" id="KW-0472">Membrane</keyword>
<dbReference type="EMBL" id="CP014671">
    <property type="protein sequence ID" value="ANX05236.1"/>
    <property type="molecule type" value="Genomic_DNA"/>
</dbReference>
<dbReference type="GO" id="GO:0005886">
    <property type="term" value="C:plasma membrane"/>
    <property type="evidence" value="ECO:0007669"/>
    <property type="project" value="UniProtKB-SubCell"/>
</dbReference>
<feature type="region of interest" description="Disordered" evidence="10">
    <location>
        <begin position="1"/>
        <end position="20"/>
    </location>
</feature>
<evidence type="ECO:0000256" key="2">
    <source>
        <dbReference type="ARBA" id="ARBA00022448"/>
    </source>
</evidence>
<evidence type="ECO:0000256" key="5">
    <source>
        <dbReference type="ARBA" id="ARBA00022692"/>
    </source>
</evidence>
<dbReference type="InterPro" id="IPR050222">
    <property type="entry name" value="MATE_MdtK"/>
</dbReference>
<name>A0A1B1YWZ7_9GAMM</name>
<dbReference type="STRING" id="1810504.PG2T_14300"/>
<keyword evidence="13" id="KW-1185">Reference proteome</keyword>
<dbReference type="PIRSF" id="PIRSF006603">
    <property type="entry name" value="DinF"/>
    <property type="match status" value="1"/>
</dbReference>
<comment type="subcellular location">
    <subcellularLocation>
        <location evidence="1">Cell inner membrane</location>
        <topology evidence="1">Multi-pass membrane protein</topology>
    </subcellularLocation>
</comment>
<evidence type="ECO:0000256" key="3">
    <source>
        <dbReference type="ARBA" id="ARBA00022449"/>
    </source>
</evidence>
<dbReference type="Proteomes" id="UP000092952">
    <property type="component" value="Chromosome"/>
</dbReference>
<organism evidence="12 13">
    <name type="scientific">Immundisolibacter cernigliae</name>
    <dbReference type="NCBI Taxonomy" id="1810504"/>
    <lineage>
        <taxon>Bacteria</taxon>
        <taxon>Pseudomonadati</taxon>
        <taxon>Pseudomonadota</taxon>
        <taxon>Gammaproteobacteria</taxon>
        <taxon>Immundisolibacterales</taxon>
        <taxon>Immundisolibacteraceae</taxon>
        <taxon>Immundisolibacter</taxon>
    </lineage>
</organism>
<feature type="transmembrane region" description="Helical" evidence="11">
    <location>
        <begin position="307"/>
        <end position="331"/>
    </location>
</feature>
<feature type="transmembrane region" description="Helical" evidence="11">
    <location>
        <begin position="268"/>
        <end position="295"/>
    </location>
</feature>
<dbReference type="FunCoup" id="A0A1B1YWZ7">
    <property type="interactions" value="200"/>
</dbReference>
<gene>
    <name evidence="12" type="ORF">PG2T_14300</name>
</gene>
<dbReference type="Pfam" id="PF01554">
    <property type="entry name" value="MatE"/>
    <property type="match status" value="2"/>
</dbReference>
<dbReference type="OrthoDB" id="9780160at2"/>